<comment type="caution">
    <text evidence="2">The sequence shown here is derived from an EMBL/GenBank/DDBJ whole genome shotgun (WGS) entry which is preliminary data.</text>
</comment>
<dbReference type="SUPFAM" id="SSF56601">
    <property type="entry name" value="beta-lactamase/transpeptidase-like"/>
    <property type="match status" value="1"/>
</dbReference>
<name>A0A931DCC4_9MICC</name>
<dbReference type="PANTHER" id="PTHR43319:SF3">
    <property type="entry name" value="BETA-LACTAMASE-RELATED DOMAIN-CONTAINING PROTEIN"/>
    <property type="match status" value="1"/>
</dbReference>
<dbReference type="RefSeq" id="WP_196835598.1">
    <property type="nucleotide sequence ID" value="NZ_JADOTZ010000001.1"/>
</dbReference>
<dbReference type="Gene3D" id="3.40.710.10">
    <property type="entry name" value="DD-peptidase/beta-lactamase superfamily"/>
    <property type="match status" value="1"/>
</dbReference>
<evidence type="ECO:0000259" key="1">
    <source>
        <dbReference type="Pfam" id="PF00144"/>
    </source>
</evidence>
<accession>A0A931DCC4</accession>
<organism evidence="2 3">
    <name type="scientific">Zhihengliuella flava</name>
    <dbReference type="NCBI Taxonomy" id="1285193"/>
    <lineage>
        <taxon>Bacteria</taxon>
        <taxon>Bacillati</taxon>
        <taxon>Actinomycetota</taxon>
        <taxon>Actinomycetes</taxon>
        <taxon>Micrococcales</taxon>
        <taxon>Micrococcaceae</taxon>
        <taxon>Zhihengliuella</taxon>
    </lineage>
</organism>
<reference evidence="2" key="1">
    <citation type="submission" date="2020-11" db="EMBL/GenBank/DDBJ databases">
        <title>Sequencing the genomes of 1000 actinobacteria strains.</title>
        <authorList>
            <person name="Klenk H.-P."/>
        </authorList>
    </citation>
    <scope>NUCLEOTIDE SEQUENCE</scope>
    <source>
        <strain evidence="2">DSM 26152</strain>
    </source>
</reference>
<dbReference type="PANTHER" id="PTHR43319">
    <property type="entry name" value="BETA-LACTAMASE-RELATED"/>
    <property type="match status" value="1"/>
</dbReference>
<dbReference type="AlphaFoldDB" id="A0A931DCC4"/>
<feature type="domain" description="Beta-lactamase-related" evidence="1">
    <location>
        <begin position="14"/>
        <end position="366"/>
    </location>
</feature>
<evidence type="ECO:0000313" key="3">
    <source>
        <dbReference type="Proteomes" id="UP000625033"/>
    </source>
</evidence>
<dbReference type="InterPro" id="IPR012338">
    <property type="entry name" value="Beta-lactam/transpept-like"/>
</dbReference>
<evidence type="ECO:0000313" key="2">
    <source>
        <dbReference type="EMBL" id="MBG6084263.1"/>
    </source>
</evidence>
<sequence>MIDPRFAAVADLLDRFVEEDPAYAGQLCVYLDGAPVLDLAVGQDHAPQAGGFGADDEPPALRREALTGVFSCSKGAGAVVMGLLVQDGVLDLDARVAEYWPEYAAAGKEATTVRQALSHQAGALGVPGGFSLAEYNESERAAAQLAAAPPAWRPGITHAYHGLTIGVLMEELVRRTTGESLQQVYEDRVRSPYGIDFYLGLPEAEEFRYRNVLKPAAAPLPFIDPFGYTGLAFNSTGVFEREDGTAGELLDLPNHRAVRAGGHSSAGGVANARGLARLYAVTSTGVVDDAGSRTEPLFSAETTRLMTEDQVFGADRASGELTAFGIGFMKPAPQNSFGSVWAYGHNGANGSFGWADPAYGLAFGYVPLRGEDNGNLSRNGILGAAVRQARLAATVPRA</sequence>
<proteinExistence type="predicted"/>
<dbReference type="Pfam" id="PF00144">
    <property type="entry name" value="Beta-lactamase"/>
    <property type="match status" value="1"/>
</dbReference>
<dbReference type="InterPro" id="IPR001466">
    <property type="entry name" value="Beta-lactam-related"/>
</dbReference>
<dbReference type="InterPro" id="IPR052907">
    <property type="entry name" value="Beta-lactamase/esterase"/>
</dbReference>
<keyword evidence="3" id="KW-1185">Reference proteome</keyword>
<protein>
    <submittedName>
        <fullName evidence="2">CubicO group peptidase (Beta-lactamase class C family)</fullName>
    </submittedName>
</protein>
<dbReference type="Proteomes" id="UP000625033">
    <property type="component" value="Unassembled WGS sequence"/>
</dbReference>
<dbReference type="EMBL" id="JADOTZ010000001">
    <property type="protein sequence ID" value="MBG6084263.1"/>
    <property type="molecule type" value="Genomic_DNA"/>
</dbReference>
<gene>
    <name evidence="2" type="ORF">IW252_001030</name>
</gene>